<accession>A0A3P8AEY5</accession>
<name>A0A183G9Z6_HELPZ</name>
<gene>
    <name evidence="1" type="ORF">HPBE_LOCUS18794</name>
</gene>
<evidence type="ECO:0000313" key="3">
    <source>
        <dbReference type="WBParaSite" id="HPBE_0001879601-mRNA-1"/>
    </source>
</evidence>
<reference evidence="1 2" key="1">
    <citation type="submission" date="2018-11" db="EMBL/GenBank/DDBJ databases">
        <authorList>
            <consortium name="Pathogen Informatics"/>
        </authorList>
    </citation>
    <scope>NUCLEOTIDE SEQUENCE [LARGE SCALE GENOMIC DNA]</scope>
</reference>
<dbReference type="Proteomes" id="UP000050761">
    <property type="component" value="Unassembled WGS sequence"/>
</dbReference>
<organism evidence="2 3">
    <name type="scientific">Heligmosomoides polygyrus</name>
    <name type="common">Parasitic roundworm</name>
    <dbReference type="NCBI Taxonomy" id="6339"/>
    <lineage>
        <taxon>Eukaryota</taxon>
        <taxon>Metazoa</taxon>
        <taxon>Ecdysozoa</taxon>
        <taxon>Nematoda</taxon>
        <taxon>Chromadorea</taxon>
        <taxon>Rhabditida</taxon>
        <taxon>Rhabditina</taxon>
        <taxon>Rhabditomorpha</taxon>
        <taxon>Strongyloidea</taxon>
        <taxon>Heligmosomidae</taxon>
        <taxon>Heligmosomoides</taxon>
    </lineage>
</organism>
<dbReference type="WBParaSite" id="HPBE_0001879601-mRNA-1">
    <property type="protein sequence ID" value="HPBE_0001879601-mRNA-1"/>
    <property type="gene ID" value="HPBE_0001879601"/>
</dbReference>
<evidence type="ECO:0000313" key="1">
    <source>
        <dbReference type="EMBL" id="VDP12937.1"/>
    </source>
</evidence>
<sequence>METKMLRWTTGVTHLGCIRKTMKYTRCLSLQSLTRYVMLAFGLRWYGHVLRGRGDTVRNTGLNIDVLGSLTGSMRISAAGPSLYHGWVLTALEDIAISKIPSAACCTTSSKEELLQNPIASRLKYSETKIHHHVNASNGFNVVETVMRALKTKNINGVLKLWIARN</sequence>
<dbReference type="AlphaFoldDB" id="A0A183G9Z6"/>
<dbReference type="EMBL" id="UZAH01030924">
    <property type="protein sequence ID" value="VDP12937.1"/>
    <property type="molecule type" value="Genomic_DNA"/>
</dbReference>
<protein>
    <submittedName>
        <fullName evidence="3">Pentatricopeptide repeat-containing protein</fullName>
    </submittedName>
</protein>
<evidence type="ECO:0000313" key="2">
    <source>
        <dbReference type="Proteomes" id="UP000050761"/>
    </source>
</evidence>
<keyword evidence="2" id="KW-1185">Reference proteome</keyword>
<reference evidence="3" key="2">
    <citation type="submission" date="2019-09" db="UniProtKB">
        <authorList>
            <consortium name="WormBaseParasite"/>
        </authorList>
    </citation>
    <scope>IDENTIFICATION</scope>
</reference>
<proteinExistence type="predicted"/>
<accession>A0A183G9Z6</accession>